<feature type="compositionally biased region" description="Low complexity" evidence="1">
    <location>
        <begin position="359"/>
        <end position="383"/>
    </location>
</feature>
<dbReference type="EMBL" id="RFFH01000004">
    <property type="protein sequence ID" value="RMI32617.1"/>
    <property type="molecule type" value="Genomic_DNA"/>
</dbReference>
<evidence type="ECO:0000259" key="2">
    <source>
        <dbReference type="Pfam" id="PF23717"/>
    </source>
</evidence>
<feature type="domain" description="DUF7159" evidence="2">
    <location>
        <begin position="4"/>
        <end position="222"/>
    </location>
</feature>
<sequence>MVSLGVSVDRDTVHGVALAEGGDRLPDRVRDRRTAEIGDERGDLTAAIESVLSDLAGAIEDECDISGVAVAYRDAAERRAVVTGLAAGTWHDASLVSVRSAHLALAAASSWMHEFDYVVVCEVGPGLQAFSLIGPERDRVVAAITATASVVNDETIGLAIATAWDQFDVAEARPDAVVVVGTATAAVTAALESGFAAPVIPCALAEVGPAVGAALVALPEVESEAGEPARGSRRGVVLLAAAGVLAGGLGITAAYELGQGAAAPTSPVQVDAHGTADDHKLPEAPQAGAPVQRPSAVAAQSDLSVPEYVPVPPESVPGDISATDTSTGPDGSSWDAGGGTQGTTEDADTPQAVTPNLQTTDAGPDTTPGDSPSDGSPSSSATGHVTTNSDPRTSNHTSNSPAAAADFGAWWENHWPQMVQWALTPNA</sequence>
<organism evidence="3 4">
    <name type="scientific">Nocardia stercoris</name>
    <dbReference type="NCBI Taxonomy" id="2483361"/>
    <lineage>
        <taxon>Bacteria</taxon>
        <taxon>Bacillati</taxon>
        <taxon>Actinomycetota</taxon>
        <taxon>Actinomycetes</taxon>
        <taxon>Mycobacteriales</taxon>
        <taxon>Nocardiaceae</taxon>
        <taxon>Nocardia</taxon>
    </lineage>
</organism>
<evidence type="ECO:0000313" key="4">
    <source>
        <dbReference type="Proteomes" id="UP000279275"/>
    </source>
</evidence>
<gene>
    <name evidence="3" type="ORF">EBN03_11610</name>
</gene>
<accession>A0A3M2L4P7</accession>
<protein>
    <recommendedName>
        <fullName evidence="2">DUF7159 domain-containing protein</fullName>
    </recommendedName>
</protein>
<keyword evidence="4" id="KW-1185">Reference proteome</keyword>
<dbReference type="Proteomes" id="UP000279275">
    <property type="component" value="Unassembled WGS sequence"/>
</dbReference>
<dbReference type="InterPro" id="IPR055583">
    <property type="entry name" value="DUF7159"/>
</dbReference>
<reference evidence="3 4" key="1">
    <citation type="submission" date="2018-10" db="EMBL/GenBank/DDBJ databases">
        <title>Isolation from cow dung.</title>
        <authorList>
            <person name="Ling L."/>
        </authorList>
    </citation>
    <scope>NUCLEOTIDE SEQUENCE [LARGE SCALE GENOMIC DNA]</scope>
    <source>
        <strain evidence="3 4">NEAU-LL90</strain>
    </source>
</reference>
<evidence type="ECO:0000256" key="1">
    <source>
        <dbReference type="SAM" id="MobiDB-lite"/>
    </source>
</evidence>
<comment type="caution">
    <text evidence="3">The sequence shown here is derived from an EMBL/GenBank/DDBJ whole genome shotgun (WGS) entry which is preliminary data.</text>
</comment>
<dbReference type="AlphaFoldDB" id="A0A3M2L4P7"/>
<name>A0A3M2L4P7_9NOCA</name>
<evidence type="ECO:0000313" key="3">
    <source>
        <dbReference type="EMBL" id="RMI32617.1"/>
    </source>
</evidence>
<proteinExistence type="predicted"/>
<feature type="compositionally biased region" description="Polar residues" evidence="1">
    <location>
        <begin position="384"/>
        <end position="401"/>
    </location>
</feature>
<feature type="region of interest" description="Disordered" evidence="1">
    <location>
        <begin position="264"/>
        <end position="402"/>
    </location>
</feature>
<dbReference type="Pfam" id="PF23717">
    <property type="entry name" value="DUF7159"/>
    <property type="match status" value="1"/>
</dbReference>